<proteinExistence type="predicted"/>
<sequence length="755" mass="82373">MQNSYMPMLEPDHQDGWPFKVRQISRRFIGHQISEKAPPRLHERPMLVQTPELDLLEILSSTVNTTPAASINVRPAYQRQTTLEDPRRFNVLDTKANQESSVFKSLKRRIPDRYRTRRPDSSLATRATPTSLGFGRDGRTSMDLDANDLPGVYMARPATPKFMSKTRESSPVRAARSIRTKVSRKFSRKGKGYKLASDADAAYPPDLKIISPDPVANHPACIYDATTSAFPCNPEHSSSTRPKSLRRLFSRKDLCRPTTSTSTSTSNSRPPLPSMNSITVRKMFSSSSIRQNGNIVTDLPVMEAEEIQSPPPAYSASMDFATKAKLEVDLLEHPALAGSSAGYNTSNSRYESQLQSQISNLLESTIVTTATAPTQSHSHNSSNAPRPSMAQTVRYPLDLYISNTITTYPTHDTVAPLLIRKAARGPSPTPFTTLTRSLSDFASKSRSQSSRPTPAPRCQSQDTGTQHLFPKPPRPTSTNRRSKSYYTLGSAESAVPGISRSTTVSNARRNSRISATTFSANANVHVHSNAYARNSTSTIRNVPREMGFLPIKAAPAPGALRNFSRPGTARTQTQTEGDVLDGVHDEVRNEVYNGAKKNMQMQRNAQMPRRAAKPDFLKLFDVPNLMMDCVGGYDDYGYGDGYGGGYGNGEYTYSTGKMIREVIGGGAGVGGGGSGLGLNSEGAQGGDSDRVEFMKFIADAREARAREEVPRVVGSGNGRGRGSGSGRWGGREGVVGINMHMGMGSLRMRDSVARV</sequence>
<accession>W9CDB1</accession>
<protein>
    <submittedName>
        <fullName evidence="2">Uncharacterized protein</fullName>
    </submittedName>
</protein>
<feature type="compositionally biased region" description="Low complexity" evidence="1">
    <location>
        <begin position="258"/>
        <end position="268"/>
    </location>
</feature>
<feature type="region of interest" description="Disordered" evidence="1">
    <location>
        <begin position="116"/>
        <end position="141"/>
    </location>
</feature>
<feature type="compositionally biased region" description="Polar residues" evidence="1">
    <location>
        <begin position="232"/>
        <end position="242"/>
    </location>
</feature>
<dbReference type="OrthoDB" id="3530109at2759"/>
<dbReference type="Proteomes" id="UP000019487">
    <property type="component" value="Unassembled WGS sequence"/>
</dbReference>
<feature type="region of interest" description="Disordered" evidence="1">
    <location>
        <begin position="232"/>
        <end position="276"/>
    </location>
</feature>
<gene>
    <name evidence="2" type="ORF">SBOR_5803</name>
</gene>
<feature type="region of interest" description="Disordered" evidence="1">
    <location>
        <begin position="708"/>
        <end position="729"/>
    </location>
</feature>
<dbReference type="EMBL" id="AYSA01000287">
    <property type="protein sequence ID" value="ESZ93808.1"/>
    <property type="molecule type" value="Genomic_DNA"/>
</dbReference>
<dbReference type="AlphaFoldDB" id="W9CDB1"/>
<feature type="compositionally biased region" description="Polar residues" evidence="1">
    <location>
        <begin position="122"/>
        <end position="131"/>
    </location>
</feature>
<evidence type="ECO:0000313" key="3">
    <source>
        <dbReference type="Proteomes" id="UP000019487"/>
    </source>
</evidence>
<evidence type="ECO:0000256" key="1">
    <source>
        <dbReference type="SAM" id="MobiDB-lite"/>
    </source>
</evidence>
<feature type="compositionally biased region" description="Polar residues" evidence="1">
    <location>
        <begin position="430"/>
        <end position="466"/>
    </location>
</feature>
<dbReference type="HOGENOM" id="CLU_378967_0_0_1"/>
<organism evidence="2 3">
    <name type="scientific">Sclerotinia borealis (strain F-4128)</name>
    <dbReference type="NCBI Taxonomy" id="1432307"/>
    <lineage>
        <taxon>Eukaryota</taxon>
        <taxon>Fungi</taxon>
        <taxon>Dikarya</taxon>
        <taxon>Ascomycota</taxon>
        <taxon>Pezizomycotina</taxon>
        <taxon>Leotiomycetes</taxon>
        <taxon>Helotiales</taxon>
        <taxon>Sclerotiniaceae</taxon>
        <taxon>Sclerotinia</taxon>
    </lineage>
</organism>
<keyword evidence="3" id="KW-1185">Reference proteome</keyword>
<comment type="caution">
    <text evidence="2">The sequence shown here is derived from an EMBL/GenBank/DDBJ whole genome shotgun (WGS) entry which is preliminary data.</text>
</comment>
<reference evidence="2 3" key="1">
    <citation type="journal article" date="2014" name="Genome Announc.">
        <title>Draft genome sequence of Sclerotinia borealis, a psychrophilic plant pathogenic fungus.</title>
        <authorList>
            <person name="Mardanov A.V."/>
            <person name="Beletsky A.V."/>
            <person name="Kadnikov V.V."/>
            <person name="Ignatov A.N."/>
            <person name="Ravin N.V."/>
        </authorList>
    </citation>
    <scope>NUCLEOTIDE SEQUENCE [LARGE SCALE GENOMIC DNA]</scope>
    <source>
        <strain evidence="3">F-4157</strain>
    </source>
</reference>
<feature type="compositionally biased region" description="Gly residues" evidence="1">
    <location>
        <begin position="715"/>
        <end position="729"/>
    </location>
</feature>
<feature type="region of interest" description="Disordered" evidence="1">
    <location>
        <begin position="423"/>
        <end position="482"/>
    </location>
</feature>
<evidence type="ECO:0000313" key="2">
    <source>
        <dbReference type="EMBL" id="ESZ93808.1"/>
    </source>
</evidence>
<name>W9CDB1_SCLBF</name>